<sequence length="124" mass="15085">MNQEGTIFKPNEIDADLRERLETLKRYANTEIEKCDELIQEREKELEEYKQLRKKVAEFPKVLRREDWLPINDFAFIRGTYNNTNKFYTLLGSQYFVERSSVETVEFIERRMKGFFDLLYLLLQ</sequence>
<dbReference type="Proteomes" id="UP000887579">
    <property type="component" value="Unplaced"/>
</dbReference>
<dbReference type="WBParaSite" id="ES5_v2.g26249.t1">
    <property type="protein sequence ID" value="ES5_v2.g26249.t1"/>
    <property type="gene ID" value="ES5_v2.g26249"/>
</dbReference>
<evidence type="ECO:0000313" key="1">
    <source>
        <dbReference type="Proteomes" id="UP000887579"/>
    </source>
</evidence>
<proteinExistence type="predicted"/>
<protein>
    <submittedName>
        <fullName evidence="2">Uncharacterized protein</fullName>
    </submittedName>
</protein>
<evidence type="ECO:0000313" key="2">
    <source>
        <dbReference type="WBParaSite" id="ES5_v2.g26249.t1"/>
    </source>
</evidence>
<organism evidence="1 2">
    <name type="scientific">Panagrolaimus sp. ES5</name>
    <dbReference type="NCBI Taxonomy" id="591445"/>
    <lineage>
        <taxon>Eukaryota</taxon>
        <taxon>Metazoa</taxon>
        <taxon>Ecdysozoa</taxon>
        <taxon>Nematoda</taxon>
        <taxon>Chromadorea</taxon>
        <taxon>Rhabditida</taxon>
        <taxon>Tylenchina</taxon>
        <taxon>Panagrolaimomorpha</taxon>
        <taxon>Panagrolaimoidea</taxon>
        <taxon>Panagrolaimidae</taxon>
        <taxon>Panagrolaimus</taxon>
    </lineage>
</organism>
<name>A0AC34G942_9BILA</name>
<reference evidence="2" key="1">
    <citation type="submission" date="2022-11" db="UniProtKB">
        <authorList>
            <consortium name="WormBaseParasite"/>
        </authorList>
    </citation>
    <scope>IDENTIFICATION</scope>
</reference>
<accession>A0AC34G942</accession>